<reference evidence="2" key="1">
    <citation type="submission" date="2022-03" db="EMBL/GenBank/DDBJ databases">
        <authorList>
            <person name="Alioto T."/>
            <person name="Alioto T."/>
            <person name="Gomez Garrido J."/>
        </authorList>
    </citation>
    <scope>NUCLEOTIDE SEQUENCE</scope>
</reference>
<dbReference type="EMBL" id="OW240919">
    <property type="protein sequence ID" value="CAH2310756.1"/>
    <property type="molecule type" value="Genomic_DNA"/>
</dbReference>
<evidence type="ECO:0000256" key="1">
    <source>
        <dbReference type="SAM" id="MobiDB-lite"/>
    </source>
</evidence>
<proteinExistence type="predicted"/>
<organism evidence="2 3">
    <name type="scientific">Pelobates cultripes</name>
    <name type="common">Western spadefoot toad</name>
    <dbReference type="NCBI Taxonomy" id="61616"/>
    <lineage>
        <taxon>Eukaryota</taxon>
        <taxon>Metazoa</taxon>
        <taxon>Chordata</taxon>
        <taxon>Craniata</taxon>
        <taxon>Vertebrata</taxon>
        <taxon>Euteleostomi</taxon>
        <taxon>Amphibia</taxon>
        <taxon>Batrachia</taxon>
        <taxon>Anura</taxon>
        <taxon>Pelobatoidea</taxon>
        <taxon>Pelobatidae</taxon>
        <taxon>Pelobates</taxon>
    </lineage>
</organism>
<dbReference type="Proteomes" id="UP001295444">
    <property type="component" value="Chromosome 08"/>
</dbReference>
<sequence>MINSAVAASMEKAIAKLLVQNPSGDPNTKDPHRSTGEIATSKHHWKGSGPAPPESEGQGPTEEEPPDRTPGPFIPSDDEEHNPPPSLEVMD</sequence>
<protein>
    <submittedName>
        <fullName evidence="2">Uncharacterized protein</fullName>
    </submittedName>
</protein>
<evidence type="ECO:0000313" key="3">
    <source>
        <dbReference type="Proteomes" id="UP001295444"/>
    </source>
</evidence>
<dbReference type="AlphaFoldDB" id="A0AAD1SSC2"/>
<gene>
    <name evidence="2" type="ORF">PECUL_23A021709</name>
</gene>
<accession>A0AAD1SSC2</accession>
<evidence type="ECO:0000313" key="2">
    <source>
        <dbReference type="EMBL" id="CAH2310756.1"/>
    </source>
</evidence>
<keyword evidence="3" id="KW-1185">Reference proteome</keyword>
<feature type="region of interest" description="Disordered" evidence="1">
    <location>
        <begin position="18"/>
        <end position="91"/>
    </location>
</feature>
<name>A0AAD1SSC2_PELCU</name>